<dbReference type="EMBL" id="LNQP01000015">
    <property type="protein sequence ID" value="KSU88800.1"/>
    <property type="molecule type" value="Genomic_DNA"/>
</dbReference>
<evidence type="ECO:0000256" key="2">
    <source>
        <dbReference type="ARBA" id="ARBA00022475"/>
    </source>
</evidence>
<proteinExistence type="predicted"/>
<dbReference type="PANTHER" id="PTHR40035">
    <property type="entry name" value="ATP SYNTHASE PROTEIN I"/>
    <property type="match status" value="1"/>
</dbReference>
<dbReference type="InterPro" id="IPR039072">
    <property type="entry name" value="ATP_synth_I_Bacilli"/>
</dbReference>
<keyword evidence="5 6" id="KW-0472">Membrane</keyword>
<reference evidence="7 8" key="1">
    <citation type="submission" date="2015-11" db="EMBL/GenBank/DDBJ databases">
        <title>Bacillus caseinolyticus sp nov.</title>
        <authorList>
            <person name="Dastager S.G."/>
            <person name="Mawlankar R."/>
        </authorList>
    </citation>
    <scope>NUCLEOTIDE SEQUENCE [LARGE SCALE GENOMIC DNA]</scope>
    <source>
        <strain evidence="7 8">SGD-V-76</strain>
    </source>
</reference>
<feature type="transmembrane region" description="Helical" evidence="6">
    <location>
        <begin position="74"/>
        <end position="91"/>
    </location>
</feature>
<keyword evidence="3 6" id="KW-0812">Transmembrane</keyword>
<evidence type="ECO:0000313" key="7">
    <source>
        <dbReference type="EMBL" id="KSU88800.1"/>
    </source>
</evidence>
<feature type="transmembrane region" description="Helical" evidence="6">
    <location>
        <begin position="12"/>
        <end position="28"/>
    </location>
</feature>
<evidence type="ECO:0000256" key="5">
    <source>
        <dbReference type="ARBA" id="ARBA00023136"/>
    </source>
</evidence>
<keyword evidence="4 6" id="KW-1133">Transmembrane helix</keyword>
<comment type="subcellular location">
    <subcellularLocation>
        <location evidence="1">Cell membrane</location>
        <topology evidence="1">Multi-pass membrane protein</topology>
    </subcellularLocation>
</comment>
<evidence type="ECO:0000256" key="4">
    <source>
        <dbReference type="ARBA" id="ARBA00022989"/>
    </source>
</evidence>
<gene>
    <name evidence="7" type="ORF">AS180_05680</name>
</gene>
<evidence type="ECO:0000313" key="8">
    <source>
        <dbReference type="Proteomes" id="UP000053681"/>
    </source>
</evidence>
<protein>
    <submittedName>
        <fullName evidence="7">ATP synthase I</fullName>
    </submittedName>
</protein>
<keyword evidence="8" id="KW-1185">Reference proteome</keyword>
<evidence type="ECO:0000256" key="3">
    <source>
        <dbReference type="ARBA" id="ARBA00022692"/>
    </source>
</evidence>
<dbReference type="Pfam" id="PF03899">
    <property type="entry name" value="ATP-synt_I"/>
    <property type="match status" value="1"/>
</dbReference>
<evidence type="ECO:0000256" key="6">
    <source>
        <dbReference type="SAM" id="Phobius"/>
    </source>
</evidence>
<evidence type="ECO:0000256" key="1">
    <source>
        <dbReference type="ARBA" id="ARBA00004651"/>
    </source>
</evidence>
<keyword evidence="2" id="KW-1003">Cell membrane</keyword>
<organism evidence="7 8">
    <name type="scientific">Priestia veravalensis</name>
    <dbReference type="NCBI Taxonomy" id="1414648"/>
    <lineage>
        <taxon>Bacteria</taxon>
        <taxon>Bacillati</taxon>
        <taxon>Bacillota</taxon>
        <taxon>Bacilli</taxon>
        <taxon>Bacillales</taxon>
        <taxon>Bacillaceae</taxon>
        <taxon>Priestia</taxon>
    </lineage>
</organism>
<dbReference type="InterPro" id="IPR005598">
    <property type="entry name" value="ATP_synth_I"/>
</dbReference>
<accession>A0A0V8JQ62</accession>
<feature type="transmembrane region" description="Helical" evidence="6">
    <location>
        <begin position="34"/>
        <end position="53"/>
    </location>
</feature>
<dbReference type="Proteomes" id="UP000053681">
    <property type="component" value="Unassembled WGS sequence"/>
</dbReference>
<comment type="caution">
    <text evidence="7">The sequence shown here is derived from an EMBL/GenBank/DDBJ whole genome shotgun (WGS) entry which is preliminary data.</text>
</comment>
<dbReference type="AlphaFoldDB" id="A0A0V8JQ62"/>
<dbReference type="RefSeq" id="WP_062686534.1">
    <property type="nucleotide sequence ID" value="NZ_KQ758634.1"/>
</dbReference>
<sequence length="127" mass="14580">MQELQHLFPRLRSYIFYLLALYVLGLGFTPYQTVFLGLILGTALSLYNLWVLVRRAKQFGQALDEGKRPRSVGTFARFATAALAVVITISYPNTFHIIGVVMGLMTSYLVIIIDLVVQNIRRRWEER</sequence>
<dbReference type="PANTHER" id="PTHR40035:SF1">
    <property type="entry name" value="ATP SYNTHASE PROTEIN I"/>
    <property type="match status" value="1"/>
</dbReference>
<dbReference type="GO" id="GO:0005886">
    <property type="term" value="C:plasma membrane"/>
    <property type="evidence" value="ECO:0007669"/>
    <property type="project" value="UniProtKB-SubCell"/>
</dbReference>
<feature type="transmembrane region" description="Helical" evidence="6">
    <location>
        <begin position="97"/>
        <end position="117"/>
    </location>
</feature>
<name>A0A0V8JQ62_9BACI</name>